<dbReference type="InterPro" id="IPR006145">
    <property type="entry name" value="PsdUridine_synth_RsuA/RluA"/>
</dbReference>
<dbReference type="InterPro" id="IPR006225">
    <property type="entry name" value="PsdUridine_synth_RluC/D"/>
</dbReference>
<sequence>MRELVISKYEAGQRFDKFLAKYMELAPKSFFYKMMRKKNITLNGKKAAGNEKLEEGDTVKLFLSEETIEGFREKKKRAVHTGAKLDILYEDEQVMLINKPAGMLSQKAEKGDISMVEHLISHLLDTGEVTEEMLKTFRPSLCNRLDRNTSGIVAAGKTLQGLQILSGLFKERTLHKYYLCIVKGVIKEEQDVRGWLLKNEKTNQVRIFKNETKDARPIHTKYRPLADNGQETLLEIELLTGRTHQIRAHLSYMGHPIFGDPKYGDAVLNKKLTSGYGLHMQLLHAWHLVFPELSGDFEGLSGKSIYAPAPKQFVSIAQKRGLGTWEHGIPEV</sequence>
<evidence type="ECO:0000256" key="1">
    <source>
        <dbReference type="ARBA" id="ARBA00000073"/>
    </source>
</evidence>
<dbReference type="SMART" id="SM00363">
    <property type="entry name" value="S4"/>
    <property type="match status" value="1"/>
</dbReference>
<dbReference type="EC" id="5.4.99.-" evidence="5"/>
<comment type="catalytic activity">
    <reaction evidence="1 5">
        <text>a uridine in RNA = a pseudouridine in RNA</text>
        <dbReference type="Rhea" id="RHEA:48348"/>
        <dbReference type="Rhea" id="RHEA-COMP:12068"/>
        <dbReference type="Rhea" id="RHEA-COMP:12069"/>
        <dbReference type="ChEBI" id="CHEBI:65314"/>
        <dbReference type="ChEBI" id="CHEBI:65315"/>
    </reaction>
</comment>
<dbReference type="RefSeq" id="WP_248835304.1">
    <property type="nucleotide sequence ID" value="NZ_JAJEQE010000021.1"/>
</dbReference>
<dbReference type="InterPro" id="IPR036986">
    <property type="entry name" value="S4_RNA-bd_sf"/>
</dbReference>
<dbReference type="InterPro" id="IPR050188">
    <property type="entry name" value="RluA_PseudoU_synthase"/>
</dbReference>
<feature type="domain" description="RNA-binding S4" evidence="6">
    <location>
        <begin position="13"/>
        <end position="78"/>
    </location>
</feature>
<dbReference type="CDD" id="cd00165">
    <property type="entry name" value="S4"/>
    <property type="match status" value="1"/>
</dbReference>
<dbReference type="PANTHER" id="PTHR21600">
    <property type="entry name" value="MITOCHONDRIAL RNA PSEUDOURIDINE SYNTHASE"/>
    <property type="match status" value="1"/>
</dbReference>
<dbReference type="InterPro" id="IPR002942">
    <property type="entry name" value="S4_RNA-bd"/>
</dbReference>
<evidence type="ECO:0000313" key="7">
    <source>
        <dbReference type="EMBL" id="MCC2149104.1"/>
    </source>
</evidence>
<protein>
    <recommendedName>
        <fullName evidence="5">Pseudouridine synthase</fullName>
        <ecNumber evidence="5">5.4.99.-</ecNumber>
    </recommendedName>
</protein>
<gene>
    <name evidence="7" type="ORF">LKD42_07520</name>
</gene>
<dbReference type="Gene3D" id="3.10.290.10">
    <property type="entry name" value="RNA-binding S4 domain"/>
    <property type="match status" value="1"/>
</dbReference>
<comment type="function">
    <text evidence="5">Responsible for synthesis of pseudouridine from uracil.</text>
</comment>
<keyword evidence="8" id="KW-1185">Reference proteome</keyword>
<dbReference type="PANTHER" id="PTHR21600:SF83">
    <property type="entry name" value="PSEUDOURIDYLATE SYNTHASE RPUSD4, MITOCHONDRIAL"/>
    <property type="match status" value="1"/>
</dbReference>
<organism evidence="7 8">
    <name type="scientific">Hominisplanchenecus faecis</name>
    <dbReference type="NCBI Taxonomy" id="2885351"/>
    <lineage>
        <taxon>Bacteria</taxon>
        <taxon>Bacillati</taxon>
        <taxon>Bacillota</taxon>
        <taxon>Clostridia</taxon>
        <taxon>Lachnospirales</taxon>
        <taxon>Lachnospiraceae</taxon>
        <taxon>Hominisplanchenecus</taxon>
    </lineage>
</organism>
<proteinExistence type="inferred from homology"/>
<dbReference type="Proteomes" id="UP001299235">
    <property type="component" value="Unassembled WGS sequence"/>
</dbReference>
<keyword evidence="3 5" id="KW-0413">Isomerase</keyword>
<dbReference type="CDD" id="cd02869">
    <property type="entry name" value="PseudoU_synth_RluA_like"/>
    <property type="match status" value="1"/>
</dbReference>
<name>A0ABS8EY78_9FIRM</name>
<evidence type="ECO:0000259" key="6">
    <source>
        <dbReference type="SMART" id="SM00363"/>
    </source>
</evidence>
<dbReference type="EMBL" id="JAJEQE010000021">
    <property type="protein sequence ID" value="MCC2149104.1"/>
    <property type="molecule type" value="Genomic_DNA"/>
</dbReference>
<evidence type="ECO:0000313" key="8">
    <source>
        <dbReference type="Proteomes" id="UP001299235"/>
    </source>
</evidence>
<evidence type="ECO:0000256" key="5">
    <source>
        <dbReference type="RuleBase" id="RU362028"/>
    </source>
</evidence>
<evidence type="ECO:0000256" key="3">
    <source>
        <dbReference type="ARBA" id="ARBA00023235"/>
    </source>
</evidence>
<dbReference type="PROSITE" id="PS50889">
    <property type="entry name" value="S4"/>
    <property type="match status" value="1"/>
</dbReference>
<accession>A0ABS8EY78</accession>
<evidence type="ECO:0000256" key="2">
    <source>
        <dbReference type="ARBA" id="ARBA00010876"/>
    </source>
</evidence>
<reference evidence="7 8" key="1">
    <citation type="submission" date="2021-10" db="EMBL/GenBank/DDBJ databases">
        <title>Anaerobic single-cell dispensing facilitates the cultivation of human gut bacteria.</title>
        <authorList>
            <person name="Afrizal A."/>
        </authorList>
    </citation>
    <scope>NUCLEOTIDE SEQUENCE [LARGE SCALE GENOMIC DNA]</scope>
    <source>
        <strain evidence="7 8">CLA-AA-H246</strain>
    </source>
</reference>
<keyword evidence="4" id="KW-0694">RNA-binding</keyword>
<comment type="similarity">
    <text evidence="2 5">Belongs to the pseudouridine synthase RluA family.</text>
</comment>
<evidence type="ECO:0000256" key="4">
    <source>
        <dbReference type="PROSITE-ProRule" id="PRU00182"/>
    </source>
</evidence>
<dbReference type="Gene3D" id="3.30.2350.10">
    <property type="entry name" value="Pseudouridine synthase"/>
    <property type="match status" value="1"/>
</dbReference>
<dbReference type="Pfam" id="PF00849">
    <property type="entry name" value="PseudoU_synth_2"/>
    <property type="match status" value="1"/>
</dbReference>
<dbReference type="SUPFAM" id="SSF55120">
    <property type="entry name" value="Pseudouridine synthase"/>
    <property type="match status" value="1"/>
</dbReference>
<dbReference type="NCBIfam" id="TIGR00005">
    <property type="entry name" value="rluA_subfam"/>
    <property type="match status" value="1"/>
</dbReference>
<comment type="caution">
    <text evidence="7">The sequence shown here is derived from an EMBL/GenBank/DDBJ whole genome shotgun (WGS) entry which is preliminary data.</text>
</comment>
<dbReference type="InterPro" id="IPR020103">
    <property type="entry name" value="PsdUridine_synth_cat_dom_sf"/>
</dbReference>